<dbReference type="RefSeq" id="WP_013312131.1">
    <property type="nucleotide sequence ID" value="NZ_ALJV01000161.1"/>
</dbReference>
<dbReference type="EMBL" id="UGSC01000001">
    <property type="protein sequence ID" value="SUA71940.1"/>
    <property type="molecule type" value="Genomic_DNA"/>
</dbReference>
<dbReference type="Proteomes" id="UP000650605">
    <property type="component" value="Unassembled WGS sequence"/>
</dbReference>
<reference evidence="1" key="4">
    <citation type="submission" date="2020-12" db="EMBL/GenBank/DDBJ databases">
        <title>Paenibacillus polymyxa LMG 27872: a double-edged sword.</title>
        <authorList>
            <person name="Langendries S."/>
            <person name="Garcia Mendez S."/>
            <person name="Beirinckx S."/>
            <person name="Viaene T."/>
            <person name="Baeyen S."/>
            <person name="Goeminne G."/>
            <person name="Willems A."/>
            <person name="Debode J."/>
            <person name="Goormachtig S."/>
        </authorList>
    </citation>
    <scope>NUCLEOTIDE SEQUENCE</scope>
    <source>
        <strain evidence="1">LMG 27872</strain>
    </source>
</reference>
<sequence>MLGMLFNEKECKELDYVLRKELDEMLLDMSDTRLDQDIRYAIALRYKTVFRMYARFAPAKELSKYARRGRVPQTKQ</sequence>
<gene>
    <name evidence="3" type="ORF">A7312_25715</name>
    <name evidence="1" type="ORF">JDW19_24195</name>
    <name evidence="5" type="ORF">MF626_004567</name>
    <name evidence="4" type="ORF">NCTC10343_04886</name>
    <name evidence="2" type="ORF">QDS18_25925</name>
</gene>
<evidence type="ECO:0000313" key="4">
    <source>
        <dbReference type="EMBL" id="SUA71940.1"/>
    </source>
</evidence>
<reference evidence="6" key="1">
    <citation type="submission" date="2016-05" db="EMBL/GenBank/DDBJ databases">
        <title>Whole genome shotgun sequencing of cultured foodborne pathogen.</title>
        <authorList>
            <person name="Zheng J."/>
            <person name="Timme R."/>
            <person name="Allard M."/>
            <person name="Strain E."/>
            <person name="Luo Y."/>
            <person name="Brown E."/>
        </authorList>
    </citation>
    <scope>NUCLEOTIDE SEQUENCE [LARGE SCALE GENOMIC DNA]</scope>
    <source>
        <strain evidence="6">CFSAN034343</strain>
    </source>
</reference>
<evidence type="ECO:0000313" key="6">
    <source>
        <dbReference type="Proteomes" id="UP000094974"/>
    </source>
</evidence>
<dbReference type="Proteomes" id="UP001229409">
    <property type="component" value="Unassembled WGS sequence"/>
</dbReference>
<evidence type="ECO:0000313" key="8">
    <source>
        <dbReference type="Proteomes" id="UP000650605"/>
    </source>
</evidence>
<protein>
    <submittedName>
        <fullName evidence="1">Uncharacterized protein</fullName>
    </submittedName>
</protein>
<organism evidence="1 8">
    <name type="scientific">Paenibacillus polymyxa</name>
    <name type="common">Bacillus polymyxa</name>
    <dbReference type="NCBI Taxonomy" id="1406"/>
    <lineage>
        <taxon>Bacteria</taxon>
        <taxon>Bacillati</taxon>
        <taxon>Bacillota</taxon>
        <taxon>Bacilli</taxon>
        <taxon>Bacillales</taxon>
        <taxon>Paenibacillaceae</taxon>
        <taxon>Paenibacillus</taxon>
    </lineage>
</organism>
<dbReference type="KEGG" id="ppoy:RE92_15020"/>
<reference evidence="3" key="2">
    <citation type="submission" date="2016-05" db="EMBL/GenBank/DDBJ databases">
        <authorList>
            <person name="Zheng J."/>
            <person name="Timme R."/>
            <person name="Allard M."/>
            <person name="Strain E."/>
            <person name="Luo Y."/>
            <person name="Brown E."/>
        </authorList>
    </citation>
    <scope>NUCLEOTIDE SEQUENCE</scope>
    <source>
        <strain evidence="3">CFSAN034343</strain>
    </source>
</reference>
<name>A0A074L512_PAEPO</name>
<reference evidence="4 7" key="3">
    <citation type="submission" date="2018-06" db="EMBL/GenBank/DDBJ databases">
        <authorList>
            <consortium name="Pathogen Informatics"/>
            <person name="Doyle S."/>
        </authorList>
    </citation>
    <scope>NUCLEOTIDE SEQUENCE [LARGE SCALE GENOMIC DNA]</scope>
    <source>
        <strain evidence="4 7">NCTC10343</strain>
    </source>
</reference>
<evidence type="ECO:0000313" key="3">
    <source>
        <dbReference type="EMBL" id="ODA09378.1"/>
    </source>
</evidence>
<dbReference type="AlphaFoldDB" id="A0A074L512"/>
<dbReference type="OrthoDB" id="2971867at2"/>
<dbReference type="EMBL" id="JARVWT010000016">
    <property type="protein sequence ID" value="MDH2334317.1"/>
    <property type="molecule type" value="Genomic_DNA"/>
</dbReference>
<dbReference type="EMBL" id="LYND01000120">
    <property type="protein sequence ID" value="ODA09378.1"/>
    <property type="molecule type" value="Genomic_DNA"/>
</dbReference>
<reference evidence="2" key="6">
    <citation type="submission" date="2023-04" db="EMBL/GenBank/DDBJ databases">
        <title>Uncovering the Secrets of Slow-Growing Bacteria in Tropical Savanna Soil through Cultivation and Genomic Analysis.</title>
        <authorList>
            <person name="Goncalves O.S."/>
            <person name="Santana M.F."/>
        </authorList>
    </citation>
    <scope>NUCLEOTIDE SEQUENCE</scope>
    <source>
        <strain evidence="2">ANTI</strain>
    </source>
</reference>
<dbReference type="EMBL" id="JAEHFQ010000021">
    <property type="protein sequence ID" value="MBM0636209.1"/>
    <property type="molecule type" value="Genomic_DNA"/>
</dbReference>
<dbReference type="Proteomes" id="UP001055784">
    <property type="component" value="Chromosome"/>
</dbReference>
<dbReference type="OMA" id="IYKRFVP"/>
<proteinExistence type="predicted"/>
<accession>A0A074L512</accession>
<dbReference type="EMBL" id="CP097770">
    <property type="protein sequence ID" value="URJ50145.1"/>
    <property type="molecule type" value="Genomic_DNA"/>
</dbReference>
<keyword evidence="6" id="KW-1185">Reference proteome</keyword>
<evidence type="ECO:0000313" key="5">
    <source>
        <dbReference type="EMBL" id="URJ50145.1"/>
    </source>
</evidence>
<evidence type="ECO:0000313" key="7">
    <source>
        <dbReference type="Proteomes" id="UP000254400"/>
    </source>
</evidence>
<reference evidence="5" key="5">
    <citation type="submission" date="2022-11" db="EMBL/GenBank/DDBJ databases">
        <authorList>
            <person name="Vasilchenko N.G."/>
            <person name="Prazdnova E.V."/>
            <person name="Gorovtsov A.V."/>
            <person name="Chistyakov V.A."/>
            <person name="Pak M.L."/>
        </authorList>
    </citation>
    <scope>NUCLEOTIDE SEQUENCE</scope>
    <source>
        <strain evidence="5">R 4.5</strain>
    </source>
</reference>
<dbReference type="Proteomes" id="UP000254400">
    <property type="component" value="Unassembled WGS sequence"/>
</dbReference>
<dbReference type="Proteomes" id="UP000094974">
    <property type="component" value="Unassembled WGS sequence"/>
</dbReference>
<evidence type="ECO:0000313" key="1">
    <source>
        <dbReference type="EMBL" id="MBM0636209.1"/>
    </source>
</evidence>
<dbReference type="eggNOG" id="ENOG5033CGR">
    <property type="taxonomic scope" value="Bacteria"/>
</dbReference>
<dbReference type="GeneID" id="93348195"/>
<evidence type="ECO:0000313" key="2">
    <source>
        <dbReference type="EMBL" id="MDH2334317.1"/>
    </source>
</evidence>